<dbReference type="Pfam" id="PF00149">
    <property type="entry name" value="Metallophos"/>
    <property type="match status" value="1"/>
</dbReference>
<dbReference type="EMBL" id="CAIJDP010000079">
    <property type="protein sequence ID" value="CAD0006847.1"/>
    <property type="molecule type" value="Genomic_DNA"/>
</dbReference>
<sequence length="642" mass="73495">MTFLILATMCFKISETPFLSLLNLCFYVLNKKSYMLRIFVFVLFLLSLSACKSQQTKTKNVQIAFIADAHLQDIFAKFEDNNYQGIQNPVTGEYANIRTMNAQLHSTRIFNENYFAFLEALNNIAKRGIKQVVLPGDFSDDGQPVHVRGLRKILDEYSKKYGMSFFVTTGNHDTVKPFAQEAVKTDFLGKEGKEQIISSSKNNLTKHENQLEPIITADIKNWGYKETLNEMQAFGFFPQKNYLYWETPFSDYNYESYNFEKALAESDLAKRTYPVKNTNLFLPDASYLVEPIKGVWLLAIDANAYVPNEKLSGLPNDPHDFSGASVGYNNVLIYKQHLINWVKKVAGEAKQKGKTLIAFSHYPMIDFNDDASPELKLLFGSNKLQLSRVPNEEVAQIFADAGIQVHFGGHMHINDTGVRTTSNKNTLFNIQTPSLAAYMPAYKILTIHKDAILEVQTVVIGKVAKFNSLFPFYNEEYAHLQNIKSNTIWNKEILNTKDYEDFTKWHLKELVRLRFLPEDFPVEFSTSLLKLSGADLLYINKNNAEVDTQIKTNSLVVKDFESWTGFDMIFDFYRLKNADELAIPEIGSGRLKQYKMVCGQLEKSGNEKLVLWAKIFLKTMNGKPSNHFKINLKTNQIERINP</sequence>
<dbReference type="Proteomes" id="UP000530060">
    <property type="component" value="Unassembled WGS sequence"/>
</dbReference>
<comment type="caution">
    <text evidence="2">The sequence shown here is derived from an EMBL/GenBank/DDBJ whole genome shotgun (WGS) entry which is preliminary data.</text>
</comment>
<proteinExistence type="predicted"/>
<dbReference type="GO" id="GO:0016787">
    <property type="term" value="F:hydrolase activity"/>
    <property type="evidence" value="ECO:0007669"/>
    <property type="project" value="InterPro"/>
</dbReference>
<evidence type="ECO:0000259" key="1">
    <source>
        <dbReference type="Pfam" id="PF00149"/>
    </source>
</evidence>
<dbReference type="Gene3D" id="3.60.21.10">
    <property type="match status" value="2"/>
</dbReference>
<name>A0A6V6Z4W5_9FLAO</name>
<accession>A0A6V6Z4W5</accession>
<organism evidence="2 3">
    <name type="scientific">Flavobacterium salmonis</name>
    <dbReference type="NCBI Taxonomy" id="2654844"/>
    <lineage>
        <taxon>Bacteria</taxon>
        <taxon>Pseudomonadati</taxon>
        <taxon>Bacteroidota</taxon>
        <taxon>Flavobacteriia</taxon>
        <taxon>Flavobacteriales</taxon>
        <taxon>Flavobacteriaceae</taxon>
        <taxon>Flavobacterium</taxon>
    </lineage>
</organism>
<evidence type="ECO:0000313" key="3">
    <source>
        <dbReference type="Proteomes" id="UP000530060"/>
    </source>
</evidence>
<evidence type="ECO:0000313" key="2">
    <source>
        <dbReference type="EMBL" id="CAD0006847.1"/>
    </source>
</evidence>
<keyword evidence="3" id="KW-1185">Reference proteome</keyword>
<protein>
    <submittedName>
        <fullName evidence="2">Metallophosphatase</fullName>
    </submittedName>
</protein>
<dbReference type="InterPro" id="IPR029052">
    <property type="entry name" value="Metallo-depent_PP-like"/>
</dbReference>
<dbReference type="InterPro" id="IPR004843">
    <property type="entry name" value="Calcineurin-like_PHP"/>
</dbReference>
<dbReference type="SUPFAM" id="SSF56300">
    <property type="entry name" value="Metallo-dependent phosphatases"/>
    <property type="match status" value="1"/>
</dbReference>
<reference evidence="2 3" key="1">
    <citation type="submission" date="2020-06" db="EMBL/GenBank/DDBJ databases">
        <authorList>
            <person name="Criscuolo A."/>
        </authorList>
    </citation>
    <scope>NUCLEOTIDE SEQUENCE [LARGE SCALE GENOMIC DNA]</scope>
    <source>
        <strain evidence="3">CIP 111411</strain>
    </source>
</reference>
<gene>
    <name evidence="2" type="ORF">FLAT13_03528</name>
</gene>
<feature type="domain" description="Calcineurin-like phosphoesterase" evidence="1">
    <location>
        <begin position="63"/>
        <end position="413"/>
    </location>
</feature>
<dbReference type="AlphaFoldDB" id="A0A6V6Z4W5"/>